<dbReference type="Pfam" id="PF13715">
    <property type="entry name" value="CarbopepD_reg_2"/>
    <property type="match status" value="1"/>
</dbReference>
<proteinExistence type="predicted"/>
<feature type="domain" description="DUF4140" evidence="2">
    <location>
        <begin position="28"/>
        <end position="122"/>
    </location>
</feature>
<keyword evidence="4" id="KW-1185">Reference proteome</keyword>
<dbReference type="RefSeq" id="WP_354617901.1">
    <property type="nucleotide sequence ID" value="NZ_JBEWYP010000003.1"/>
</dbReference>
<dbReference type="InterPro" id="IPR008969">
    <property type="entry name" value="CarboxyPept-like_regulatory"/>
</dbReference>
<dbReference type="Pfam" id="PF13598">
    <property type="entry name" value="DUF4139"/>
    <property type="match status" value="1"/>
</dbReference>
<reference evidence="3 4" key="1">
    <citation type="submission" date="2024-07" db="EMBL/GenBank/DDBJ databases">
        <title>The genome sequence of type strain Sediminicola luteus GDMCC 1.2596T.</title>
        <authorList>
            <person name="Liu Y."/>
        </authorList>
    </citation>
    <scope>NUCLEOTIDE SEQUENCE [LARGE SCALE GENOMIC DNA]</scope>
    <source>
        <strain evidence="3 4">GDMCC 1.2596</strain>
    </source>
</reference>
<dbReference type="SUPFAM" id="SSF56935">
    <property type="entry name" value="Porins"/>
    <property type="match status" value="1"/>
</dbReference>
<dbReference type="InterPro" id="IPR037066">
    <property type="entry name" value="Plug_dom_sf"/>
</dbReference>
<dbReference type="Proteomes" id="UP001549773">
    <property type="component" value="Unassembled WGS sequence"/>
</dbReference>
<evidence type="ECO:0000313" key="4">
    <source>
        <dbReference type="Proteomes" id="UP001549773"/>
    </source>
</evidence>
<dbReference type="InterPro" id="IPR011935">
    <property type="entry name" value="CHP02231"/>
</dbReference>
<dbReference type="InterPro" id="IPR025554">
    <property type="entry name" value="DUF4140"/>
</dbReference>
<evidence type="ECO:0000259" key="1">
    <source>
        <dbReference type="Pfam" id="PF13598"/>
    </source>
</evidence>
<dbReference type="NCBIfam" id="TIGR02231">
    <property type="entry name" value="mucoidy inhibitor MuiA family protein"/>
    <property type="match status" value="2"/>
</dbReference>
<dbReference type="SUPFAM" id="SSF49464">
    <property type="entry name" value="Carboxypeptidase regulatory domain-like"/>
    <property type="match status" value="1"/>
</dbReference>
<organism evidence="3 4">
    <name type="scientific">Sediminicola luteus</name>
    <dbReference type="NCBI Taxonomy" id="319238"/>
    <lineage>
        <taxon>Bacteria</taxon>
        <taxon>Pseudomonadati</taxon>
        <taxon>Bacteroidota</taxon>
        <taxon>Flavobacteriia</taxon>
        <taxon>Flavobacteriales</taxon>
        <taxon>Flavobacteriaceae</taxon>
        <taxon>Sediminicola</taxon>
    </lineage>
</organism>
<dbReference type="Gene3D" id="2.60.40.1120">
    <property type="entry name" value="Carboxypeptidase-like, regulatory domain"/>
    <property type="match status" value="1"/>
</dbReference>
<dbReference type="PANTHER" id="PTHR31005">
    <property type="entry name" value="DUF4139 DOMAIN-CONTAINING PROTEIN"/>
    <property type="match status" value="1"/>
</dbReference>
<evidence type="ECO:0000313" key="3">
    <source>
        <dbReference type="EMBL" id="MET7029077.1"/>
    </source>
</evidence>
<feature type="domain" description="DUF4139" evidence="1">
    <location>
        <begin position="211"/>
        <end position="671"/>
    </location>
</feature>
<dbReference type="Pfam" id="PF13600">
    <property type="entry name" value="DUF4140"/>
    <property type="match status" value="1"/>
</dbReference>
<name>A0ABV2TUX6_9FLAO</name>
<evidence type="ECO:0000259" key="2">
    <source>
        <dbReference type="Pfam" id="PF13600"/>
    </source>
</evidence>
<dbReference type="EMBL" id="JBEWYP010000003">
    <property type="protein sequence ID" value="MET7029077.1"/>
    <property type="molecule type" value="Genomic_DNA"/>
</dbReference>
<dbReference type="PANTHER" id="PTHR31005:SF8">
    <property type="entry name" value="DUF4139 DOMAIN-CONTAINING PROTEIN"/>
    <property type="match status" value="1"/>
</dbReference>
<gene>
    <name evidence="3" type="ORF">ABXZ32_06710</name>
</gene>
<sequence>MRNLFFALLCPFLIFGSNGPVPSKIKHVTVYLSGAQITRTATFKVPKGSSEFTFTGLSTGIDESSIQISGLQSVSILSMAYNINYLEKKLDNPDITTLENLLVGYKSNISLLQNKIAGLAEEELVITSNRQLNTAENSFDLEKVKQISTYYRQRITAIRDTMFKINQQMASINEIVTATQNQLSELKGRPQEFKGELTIKFDADNDAFLNLNISYTVAEAGWVPTYDIKSKQLNAPLNLTYKAQVYQNTGTDWENVSISLSTGNPNRHSVKPSLETKYLNFIARNTRNTASRAAKRYPYSYNPTVKKVTGIVTDASGQPLPGCAIVIKGTSIGTQTDFHGYYTLPIKNGEELVFSYIGFSTESVPIYSSVMNIKMEEDAQTLEEVVIMGYSETSSILKGRVSGIQDNGHSSKSEDISPLYIIDGVPVEGFQEGDLAEDEIASLEILKGDQATAIYGNKASNGVVVITTVTSNPMDEMTNSKFVIKKPYSLKSNGDITTIEINSFTLEATYEYLAAPLINENVFLVAKLKEWEKYHMLPGEANLYFEGTFAGKTVIDPYTVSKELNLSLGIDPQITVSRTLKNDFKNKSFIGNNKIIDKAYDLEVKNNKSTPIALRLMDRVPISQNKEIKVEEINTNEAKYDPIKGIITWNLNIGSNDTAKTKFSYQVKYPRHKSISL</sequence>
<accession>A0ABV2TUX6</accession>
<dbReference type="InterPro" id="IPR037291">
    <property type="entry name" value="DUF4139"/>
</dbReference>
<dbReference type="Gene3D" id="2.170.130.10">
    <property type="entry name" value="TonB-dependent receptor, plug domain"/>
    <property type="match status" value="1"/>
</dbReference>
<protein>
    <submittedName>
        <fullName evidence="3">DUF4139 domain-containing protein</fullName>
    </submittedName>
</protein>
<comment type="caution">
    <text evidence="3">The sequence shown here is derived from an EMBL/GenBank/DDBJ whole genome shotgun (WGS) entry which is preliminary data.</text>
</comment>